<keyword evidence="3" id="KW-1185">Reference proteome</keyword>
<gene>
    <name evidence="2" type="ORF">FWK35_00037524</name>
</gene>
<dbReference type="EMBL" id="VUJU01008226">
    <property type="protein sequence ID" value="KAF0733933.1"/>
    <property type="molecule type" value="Genomic_DNA"/>
</dbReference>
<dbReference type="AlphaFoldDB" id="A0A6G0X256"/>
<protein>
    <submittedName>
        <fullName evidence="2">Uncharacterized protein</fullName>
    </submittedName>
</protein>
<sequence length="123" mass="13503">MASVASLLMLLAVAFPILQSISNYSAQATFPHGKPAQETFDEDEDPDVLWCMNEMGHIAQTCCPPLGSLDDRFNVTVLGTLSPTIVGSAYMKVYRRQEPPGFNLWLANLDPGSGNCDDNELFY</sequence>
<comment type="caution">
    <text evidence="2">The sequence shown here is derived from an EMBL/GenBank/DDBJ whole genome shotgun (WGS) entry which is preliminary data.</text>
</comment>
<organism evidence="2 3">
    <name type="scientific">Aphis craccivora</name>
    <name type="common">Cowpea aphid</name>
    <dbReference type="NCBI Taxonomy" id="307492"/>
    <lineage>
        <taxon>Eukaryota</taxon>
        <taxon>Metazoa</taxon>
        <taxon>Ecdysozoa</taxon>
        <taxon>Arthropoda</taxon>
        <taxon>Hexapoda</taxon>
        <taxon>Insecta</taxon>
        <taxon>Pterygota</taxon>
        <taxon>Neoptera</taxon>
        <taxon>Paraneoptera</taxon>
        <taxon>Hemiptera</taxon>
        <taxon>Sternorrhyncha</taxon>
        <taxon>Aphidomorpha</taxon>
        <taxon>Aphidoidea</taxon>
        <taxon>Aphididae</taxon>
        <taxon>Aphidini</taxon>
        <taxon>Aphis</taxon>
        <taxon>Aphis</taxon>
    </lineage>
</organism>
<evidence type="ECO:0000313" key="3">
    <source>
        <dbReference type="Proteomes" id="UP000478052"/>
    </source>
</evidence>
<feature type="signal peptide" evidence="1">
    <location>
        <begin position="1"/>
        <end position="20"/>
    </location>
</feature>
<proteinExistence type="predicted"/>
<feature type="chain" id="PRO_5026320698" evidence="1">
    <location>
        <begin position="21"/>
        <end position="123"/>
    </location>
</feature>
<dbReference type="Proteomes" id="UP000478052">
    <property type="component" value="Unassembled WGS sequence"/>
</dbReference>
<keyword evidence="1" id="KW-0732">Signal</keyword>
<evidence type="ECO:0000256" key="1">
    <source>
        <dbReference type="SAM" id="SignalP"/>
    </source>
</evidence>
<name>A0A6G0X256_APHCR</name>
<accession>A0A6G0X256</accession>
<evidence type="ECO:0000313" key="2">
    <source>
        <dbReference type="EMBL" id="KAF0733933.1"/>
    </source>
</evidence>
<reference evidence="2 3" key="1">
    <citation type="submission" date="2019-08" db="EMBL/GenBank/DDBJ databases">
        <title>Whole genome of Aphis craccivora.</title>
        <authorList>
            <person name="Voronova N.V."/>
            <person name="Shulinski R.S."/>
            <person name="Bandarenka Y.V."/>
            <person name="Zhorov D.G."/>
            <person name="Warner D."/>
        </authorList>
    </citation>
    <scope>NUCLEOTIDE SEQUENCE [LARGE SCALE GENOMIC DNA]</scope>
    <source>
        <strain evidence="2">180601</strain>
        <tissue evidence="2">Whole Body</tissue>
    </source>
</reference>